<evidence type="ECO:0000313" key="3">
    <source>
        <dbReference type="EMBL" id="KAG0493227.1"/>
    </source>
</evidence>
<evidence type="ECO:0000256" key="1">
    <source>
        <dbReference type="SAM" id="MobiDB-lite"/>
    </source>
</evidence>
<gene>
    <name evidence="3" type="ORF">HPP92_004221</name>
    <name evidence="2" type="ORF">HPP92_004666</name>
</gene>
<sequence length="84" mass="9443">MEWSTACTLIRAMKPITRRNVRLLACCCLTSLEDSRCGRRHCTDRTTCATLRSKPSCTSHKVEPPPECKPTSSKSAREQGEPYL</sequence>
<feature type="region of interest" description="Disordered" evidence="1">
    <location>
        <begin position="54"/>
        <end position="84"/>
    </location>
</feature>
<accession>A0A835RSA3</accession>
<name>A0A835RSA3_VANPL</name>
<keyword evidence="4" id="KW-1185">Reference proteome</keyword>
<dbReference type="EMBL" id="JADCNM010000002">
    <property type="protein sequence ID" value="KAG0493227.1"/>
    <property type="molecule type" value="Genomic_DNA"/>
</dbReference>
<evidence type="ECO:0000313" key="4">
    <source>
        <dbReference type="Proteomes" id="UP000636800"/>
    </source>
</evidence>
<protein>
    <submittedName>
        <fullName evidence="2">Uncharacterized protein</fullName>
    </submittedName>
</protein>
<feature type="compositionally biased region" description="Basic and acidic residues" evidence="1">
    <location>
        <begin position="75"/>
        <end position="84"/>
    </location>
</feature>
<proteinExistence type="predicted"/>
<dbReference type="Proteomes" id="UP000639772">
    <property type="component" value="Unassembled WGS sequence"/>
</dbReference>
<organism evidence="2 4">
    <name type="scientific">Vanilla planifolia</name>
    <name type="common">Vanilla</name>
    <dbReference type="NCBI Taxonomy" id="51239"/>
    <lineage>
        <taxon>Eukaryota</taxon>
        <taxon>Viridiplantae</taxon>
        <taxon>Streptophyta</taxon>
        <taxon>Embryophyta</taxon>
        <taxon>Tracheophyta</taxon>
        <taxon>Spermatophyta</taxon>
        <taxon>Magnoliopsida</taxon>
        <taxon>Liliopsida</taxon>
        <taxon>Asparagales</taxon>
        <taxon>Orchidaceae</taxon>
        <taxon>Vanilloideae</taxon>
        <taxon>Vanilleae</taxon>
        <taxon>Vanilla</taxon>
    </lineage>
</organism>
<evidence type="ECO:0000313" key="5">
    <source>
        <dbReference type="Proteomes" id="UP000639772"/>
    </source>
</evidence>
<comment type="caution">
    <text evidence="2">The sequence shown here is derived from an EMBL/GenBank/DDBJ whole genome shotgun (WGS) entry which is preliminary data.</text>
</comment>
<reference evidence="4 5" key="1">
    <citation type="journal article" date="2020" name="Nat. Food">
        <title>A phased Vanilla planifolia genome enables genetic improvement of flavour and production.</title>
        <authorList>
            <person name="Hasing T."/>
            <person name="Tang H."/>
            <person name="Brym M."/>
            <person name="Khazi F."/>
            <person name="Huang T."/>
            <person name="Chambers A.H."/>
        </authorList>
    </citation>
    <scope>NUCLEOTIDE SEQUENCE [LARGE SCALE GENOMIC DNA]</scope>
    <source>
        <tissue evidence="2">Leaf</tissue>
    </source>
</reference>
<evidence type="ECO:0000313" key="2">
    <source>
        <dbReference type="EMBL" id="KAG0491268.1"/>
    </source>
</evidence>
<dbReference type="EMBL" id="JADCNL010000002">
    <property type="protein sequence ID" value="KAG0491268.1"/>
    <property type="molecule type" value="Genomic_DNA"/>
</dbReference>
<dbReference type="Proteomes" id="UP000636800">
    <property type="component" value="Chromosome 2"/>
</dbReference>
<dbReference type="AlphaFoldDB" id="A0A835RSA3"/>